<dbReference type="GO" id="GO:0004368">
    <property type="term" value="F:glycerol-3-phosphate dehydrogenase (quinone) activity"/>
    <property type="evidence" value="ECO:0007669"/>
    <property type="project" value="UniProtKB-EC"/>
</dbReference>
<dbReference type="PANTHER" id="PTHR11985:SF15">
    <property type="entry name" value="GLYCEROL-3-PHOSPHATE DEHYDROGENASE, MITOCHONDRIAL"/>
    <property type="match status" value="1"/>
</dbReference>
<dbReference type="AlphaFoldDB" id="A0AAW0MJ86"/>
<keyword evidence="3" id="KW-0274">FAD</keyword>
<dbReference type="InterPro" id="IPR000447">
    <property type="entry name" value="G3P_DH_FAD-dep"/>
</dbReference>
<keyword evidence="6" id="KW-1185">Reference proteome</keyword>
<evidence type="ECO:0000256" key="2">
    <source>
        <dbReference type="ARBA" id="ARBA00022630"/>
    </source>
</evidence>
<reference evidence="6" key="1">
    <citation type="submission" date="2024-04" db="EMBL/GenBank/DDBJ databases">
        <title>Salinicola lusitanus LLJ914,a marine bacterium isolated from the Okinawa Trough.</title>
        <authorList>
            <person name="Li J."/>
        </authorList>
    </citation>
    <scope>NUCLEOTIDE SEQUENCE [LARGE SCALE GENOMIC DNA]</scope>
</reference>
<dbReference type="Proteomes" id="UP001460270">
    <property type="component" value="Unassembled WGS sequence"/>
</dbReference>
<evidence type="ECO:0000256" key="4">
    <source>
        <dbReference type="ARBA" id="ARBA00023002"/>
    </source>
</evidence>
<dbReference type="EC" id="1.1.5.3" evidence="1"/>
<dbReference type="Gene3D" id="3.50.50.60">
    <property type="entry name" value="FAD/NAD(P)-binding domain"/>
    <property type="match status" value="1"/>
</dbReference>
<keyword evidence="4" id="KW-0560">Oxidoreductase</keyword>
<proteinExistence type="predicted"/>
<dbReference type="PANTHER" id="PTHR11985">
    <property type="entry name" value="GLYCEROL-3-PHOSPHATE DEHYDROGENASE"/>
    <property type="match status" value="1"/>
</dbReference>
<dbReference type="GO" id="GO:0005739">
    <property type="term" value="C:mitochondrion"/>
    <property type="evidence" value="ECO:0007669"/>
    <property type="project" value="TreeGrafter"/>
</dbReference>
<dbReference type="EMBL" id="JBBPFD010000532">
    <property type="protein sequence ID" value="KAK7878368.1"/>
    <property type="molecule type" value="Genomic_DNA"/>
</dbReference>
<organism evidence="5 6">
    <name type="scientific">Mugilogobius chulae</name>
    <name type="common">yellowstripe goby</name>
    <dbReference type="NCBI Taxonomy" id="88201"/>
    <lineage>
        <taxon>Eukaryota</taxon>
        <taxon>Metazoa</taxon>
        <taxon>Chordata</taxon>
        <taxon>Craniata</taxon>
        <taxon>Vertebrata</taxon>
        <taxon>Euteleostomi</taxon>
        <taxon>Actinopterygii</taxon>
        <taxon>Neopterygii</taxon>
        <taxon>Teleostei</taxon>
        <taxon>Neoteleostei</taxon>
        <taxon>Acanthomorphata</taxon>
        <taxon>Gobiaria</taxon>
        <taxon>Gobiiformes</taxon>
        <taxon>Gobioidei</taxon>
        <taxon>Gobiidae</taxon>
        <taxon>Gobionellinae</taxon>
        <taxon>Mugilogobius</taxon>
    </lineage>
</organism>
<accession>A0AAW0MJ86</accession>
<dbReference type="SUPFAM" id="SSF51905">
    <property type="entry name" value="FAD/NAD(P)-binding domain"/>
    <property type="match status" value="1"/>
</dbReference>
<evidence type="ECO:0000313" key="5">
    <source>
        <dbReference type="EMBL" id="KAK7878368.1"/>
    </source>
</evidence>
<dbReference type="GO" id="GO:0006072">
    <property type="term" value="P:glycerol-3-phosphate metabolic process"/>
    <property type="evidence" value="ECO:0007669"/>
    <property type="project" value="InterPro"/>
</dbReference>
<name>A0AAW0MJ86_9GOBI</name>
<evidence type="ECO:0000256" key="1">
    <source>
        <dbReference type="ARBA" id="ARBA00013029"/>
    </source>
</evidence>
<evidence type="ECO:0000313" key="6">
    <source>
        <dbReference type="Proteomes" id="UP001460270"/>
    </source>
</evidence>
<gene>
    <name evidence="5" type="ORF">WMY93_034351</name>
</gene>
<dbReference type="PRINTS" id="PR01001">
    <property type="entry name" value="FADG3PDH"/>
</dbReference>
<comment type="caution">
    <text evidence="5">The sequence shown here is derived from an EMBL/GenBank/DDBJ whole genome shotgun (WGS) entry which is preliminary data.</text>
</comment>
<feature type="non-terminal residue" evidence="5">
    <location>
        <position position="106"/>
    </location>
</feature>
<sequence length="106" mass="11412">MAFRRALRRTALVGGGAVVTAFGLSQLLEYRKKQARLAHVTAEADLKVPFASELPTRQAQLSALKTTEEFDVLIVGGGATGAGCALDAVTRSKNRRTNTHCTEQLR</sequence>
<keyword evidence="2" id="KW-0285">Flavoprotein</keyword>
<evidence type="ECO:0000256" key="3">
    <source>
        <dbReference type="ARBA" id="ARBA00022827"/>
    </source>
</evidence>
<dbReference type="InterPro" id="IPR036188">
    <property type="entry name" value="FAD/NAD-bd_sf"/>
</dbReference>
<protein>
    <recommendedName>
        <fullName evidence="1">glycerol-3-phosphate dehydrogenase</fullName>
        <ecNumber evidence="1">1.1.5.3</ecNumber>
    </recommendedName>
</protein>